<dbReference type="InterPro" id="IPR052737">
    <property type="entry name" value="Omega-amidase_YafV"/>
</dbReference>
<accession>A0A098EBH0</accession>
<dbReference type="EC" id="3.5.-.-" evidence="2"/>
<dbReference type="PANTHER" id="PTHR47799:SF1">
    <property type="entry name" value="OMEGA-AMIDASE YAFV"/>
    <property type="match status" value="1"/>
</dbReference>
<dbReference type="EMBL" id="CCXY01000306">
    <property type="protein sequence ID" value="CEG13347.1"/>
    <property type="molecule type" value="Genomic_DNA"/>
</dbReference>
<proteinExistence type="predicted"/>
<protein>
    <submittedName>
        <fullName evidence="2">Putative enzyme</fullName>
        <ecNumber evidence="2">3.5.-.-</ecNumber>
    </submittedName>
</protein>
<evidence type="ECO:0000313" key="2">
    <source>
        <dbReference type="EMBL" id="CEG13347.1"/>
    </source>
</evidence>
<evidence type="ECO:0000259" key="1">
    <source>
        <dbReference type="PROSITE" id="PS50263"/>
    </source>
</evidence>
<organism evidence="2">
    <name type="scientific">groundwater metagenome</name>
    <dbReference type="NCBI Taxonomy" id="717931"/>
    <lineage>
        <taxon>unclassified sequences</taxon>
        <taxon>metagenomes</taxon>
        <taxon>ecological metagenomes</taxon>
    </lineage>
</organism>
<gene>
    <name evidence="2" type="ORF">MSIBF_A3740002</name>
</gene>
<dbReference type="SUPFAM" id="SSF56317">
    <property type="entry name" value="Carbon-nitrogen hydrolase"/>
    <property type="match status" value="1"/>
</dbReference>
<name>A0A098EBH0_9ZZZZ</name>
<dbReference type="PROSITE" id="PS50263">
    <property type="entry name" value="CN_HYDROLASE"/>
    <property type="match status" value="1"/>
</dbReference>
<reference evidence="2" key="1">
    <citation type="submission" date="2014-09" db="EMBL/GenBank/DDBJ databases">
        <authorList>
            <person name="Probst J Alexander"/>
        </authorList>
    </citation>
    <scope>NUCLEOTIDE SEQUENCE</scope>
</reference>
<keyword evidence="2" id="KW-0378">Hydrolase</keyword>
<sequence>MAQNLKISAIQINIYEDVAGNLENAEELAGKCEGDIIVLPELFTTGFSRHSLYFAENKYSGISFLTLKEISKKRKILIIGGLTEENKDCRNKPFNTAIVYDSGKLIGEYRKIHLFKYGDEHLYYSAGDQIFTCEFERAKFKTKIGFMICYDLRFPETAREIMKQGAEIIIVPANFPDERKEHWKALLKARAIENLCYVAGVNANEIHNNYIDGKFGKTTCYDPWGNLVKGKTKDFKEGKIFEFEFNIEKVRKLRNKYKFLDEIVIL</sequence>
<dbReference type="PROSITE" id="PS01227">
    <property type="entry name" value="UPF0012"/>
    <property type="match status" value="1"/>
</dbReference>
<dbReference type="Gene3D" id="3.60.110.10">
    <property type="entry name" value="Carbon-nitrogen hydrolase"/>
    <property type="match status" value="1"/>
</dbReference>
<feature type="domain" description="CN hydrolase" evidence="1">
    <location>
        <begin position="1"/>
        <end position="247"/>
    </location>
</feature>
<dbReference type="Pfam" id="PF00795">
    <property type="entry name" value="CN_hydrolase"/>
    <property type="match status" value="1"/>
</dbReference>
<dbReference type="AlphaFoldDB" id="A0A098EBH0"/>
<dbReference type="GO" id="GO:0106008">
    <property type="term" value="F:2-oxoglutaramate amidase activity"/>
    <property type="evidence" value="ECO:0007669"/>
    <property type="project" value="TreeGrafter"/>
</dbReference>
<dbReference type="GO" id="GO:0050152">
    <property type="term" value="F:omega-amidase activity"/>
    <property type="evidence" value="ECO:0007669"/>
    <property type="project" value="TreeGrafter"/>
</dbReference>
<dbReference type="InterPro" id="IPR001110">
    <property type="entry name" value="UPF0012_CS"/>
</dbReference>
<dbReference type="InterPro" id="IPR003010">
    <property type="entry name" value="C-N_Hydrolase"/>
</dbReference>
<dbReference type="InterPro" id="IPR036526">
    <property type="entry name" value="C-N_Hydrolase_sf"/>
</dbReference>
<dbReference type="PANTHER" id="PTHR47799">
    <property type="entry name" value="OMEGA-AMIDASE YAFV"/>
    <property type="match status" value="1"/>
</dbReference>